<feature type="transmembrane region" description="Helical" evidence="1">
    <location>
        <begin position="437"/>
        <end position="455"/>
    </location>
</feature>
<dbReference type="EMBL" id="SNWQ01000028">
    <property type="protein sequence ID" value="TDO34238.1"/>
    <property type="molecule type" value="Genomic_DNA"/>
</dbReference>
<feature type="transmembrane region" description="Helical" evidence="1">
    <location>
        <begin position="259"/>
        <end position="284"/>
    </location>
</feature>
<dbReference type="AlphaFoldDB" id="A0A4V3C6M2"/>
<feature type="transmembrane region" description="Helical" evidence="1">
    <location>
        <begin position="133"/>
        <end position="152"/>
    </location>
</feature>
<proteinExistence type="predicted"/>
<evidence type="ECO:0008006" key="4">
    <source>
        <dbReference type="Google" id="ProtNLM"/>
    </source>
</evidence>
<evidence type="ECO:0000256" key="1">
    <source>
        <dbReference type="SAM" id="Phobius"/>
    </source>
</evidence>
<keyword evidence="1" id="KW-0812">Transmembrane</keyword>
<feature type="transmembrane region" description="Helical" evidence="1">
    <location>
        <begin position="159"/>
        <end position="180"/>
    </location>
</feature>
<feature type="transmembrane region" description="Helical" evidence="1">
    <location>
        <begin position="411"/>
        <end position="430"/>
    </location>
</feature>
<comment type="caution">
    <text evidence="2">The sequence shown here is derived from an EMBL/GenBank/DDBJ whole genome shotgun (WGS) entry which is preliminary data.</text>
</comment>
<feature type="transmembrane region" description="Helical" evidence="1">
    <location>
        <begin position="186"/>
        <end position="202"/>
    </location>
</feature>
<sequence>MVSVERVAQPRFTWTVPEGILPAVIAVSATVVAGYTASTLETPITSEVGLVAVLPPAYWIGIVTLNVIFAVSLGRGRPNPWLPAVLLGCLVVALYGAASLATPVPRAEVAWRHIGIADTLLRNGQLDPGLDAYFNWPGFFALLAVLSSATGLPPMQLALWAPVVNALLWLAALGLVVRTLTTDRRLVWLTLWLFCLANWIDQDYLAPQAFGFFLYLVVLALLLNFLGARTSPGWSWSPAGRLGWWRERLPTDPLAARRVAALLVVTVLAVVIVVSHQLTPFMLLASVTALVATGRVWASALPLVIAVMVIAWLVYPASTYLAGHPPLFVNGVEAAAAANVSERLAGTAGHLLVVRIRILLTGTIWILAAAGVLIARRRGPHDARPVVLVLAAAPFALLPAQSYGGEMLMRVNLFSLPFTAFLAASALLAMQPVLNHIRVVALAVLCSVLAVASVSSRYGNAQFDMFTAAEIDAAKRLYELGPADAMLIAGGHPTPWRYREYEQHRYRTVQDICESAPDAAICAQLVHASARREQSGAMVLLNRAVKSSLVMQGAMSDIEIDGMEKTLARLPGVSKAFENEDARIYRIEPYRQVG</sequence>
<dbReference type="Proteomes" id="UP000295388">
    <property type="component" value="Unassembled WGS sequence"/>
</dbReference>
<protein>
    <recommendedName>
        <fullName evidence="4">4-amino-4-deoxy-L-arabinose transferase-like glycosyltransferase</fullName>
    </recommendedName>
</protein>
<gene>
    <name evidence="2" type="ORF">EV643_12823</name>
</gene>
<evidence type="ECO:0000313" key="2">
    <source>
        <dbReference type="EMBL" id="TDO34238.1"/>
    </source>
</evidence>
<feature type="transmembrane region" description="Helical" evidence="1">
    <location>
        <begin position="296"/>
        <end position="315"/>
    </location>
</feature>
<reference evidence="2 3" key="1">
    <citation type="submission" date="2019-03" db="EMBL/GenBank/DDBJ databases">
        <title>Genomic Encyclopedia of Type Strains, Phase III (KMG-III): the genomes of soil and plant-associated and newly described type strains.</title>
        <authorList>
            <person name="Whitman W."/>
        </authorList>
    </citation>
    <scope>NUCLEOTIDE SEQUENCE [LARGE SCALE GENOMIC DNA]</scope>
    <source>
        <strain evidence="2 3">VKM Ac-2527</strain>
    </source>
</reference>
<feature type="transmembrane region" description="Helical" evidence="1">
    <location>
        <begin position="81"/>
        <end position="101"/>
    </location>
</feature>
<keyword evidence="1" id="KW-0472">Membrane</keyword>
<keyword evidence="1" id="KW-1133">Transmembrane helix</keyword>
<name>A0A4V3C6M2_9ACTN</name>
<keyword evidence="3" id="KW-1185">Reference proteome</keyword>
<evidence type="ECO:0000313" key="3">
    <source>
        <dbReference type="Proteomes" id="UP000295388"/>
    </source>
</evidence>
<feature type="transmembrane region" description="Helical" evidence="1">
    <location>
        <begin position="20"/>
        <end position="37"/>
    </location>
</feature>
<accession>A0A4V3C6M2</accession>
<feature type="transmembrane region" description="Helical" evidence="1">
    <location>
        <begin position="352"/>
        <end position="374"/>
    </location>
</feature>
<feature type="transmembrane region" description="Helical" evidence="1">
    <location>
        <begin position="386"/>
        <end position="405"/>
    </location>
</feature>
<feature type="transmembrane region" description="Helical" evidence="1">
    <location>
        <begin position="57"/>
        <end position="74"/>
    </location>
</feature>
<organism evidence="2 3">
    <name type="scientific">Kribbella caucasensis</name>
    <dbReference type="NCBI Taxonomy" id="2512215"/>
    <lineage>
        <taxon>Bacteria</taxon>
        <taxon>Bacillati</taxon>
        <taxon>Actinomycetota</taxon>
        <taxon>Actinomycetes</taxon>
        <taxon>Propionibacteriales</taxon>
        <taxon>Kribbellaceae</taxon>
        <taxon>Kribbella</taxon>
    </lineage>
</organism>
<feature type="transmembrane region" description="Helical" evidence="1">
    <location>
        <begin position="209"/>
        <end position="228"/>
    </location>
</feature>